<evidence type="ECO:0000256" key="3">
    <source>
        <dbReference type="ARBA" id="ARBA00022490"/>
    </source>
</evidence>
<dbReference type="Pfam" id="PF01765">
    <property type="entry name" value="RRF"/>
    <property type="match status" value="1"/>
</dbReference>
<dbReference type="GO" id="GO:0043023">
    <property type="term" value="F:ribosomal large subunit binding"/>
    <property type="evidence" value="ECO:0007669"/>
    <property type="project" value="TreeGrafter"/>
</dbReference>
<organism evidence="9 10">
    <name type="scientific">Candidatus Aphodenecus pullistercoris</name>
    <dbReference type="NCBI Taxonomy" id="2840669"/>
    <lineage>
        <taxon>Bacteria</taxon>
        <taxon>Pseudomonadati</taxon>
        <taxon>Spirochaetota</taxon>
        <taxon>Spirochaetia</taxon>
        <taxon>Spirochaetales</taxon>
        <taxon>Candidatus Aphodenecus</taxon>
    </lineage>
</organism>
<proteinExistence type="inferred from homology"/>
<keyword evidence="3 6" id="KW-0963">Cytoplasm</keyword>
<dbReference type="FunFam" id="3.30.1360.40:FF:000001">
    <property type="entry name" value="Ribosome-recycling factor"/>
    <property type="match status" value="1"/>
</dbReference>
<dbReference type="Proteomes" id="UP000823633">
    <property type="component" value="Unassembled WGS sequence"/>
</dbReference>
<dbReference type="GO" id="GO:0006415">
    <property type="term" value="P:translational termination"/>
    <property type="evidence" value="ECO:0007669"/>
    <property type="project" value="UniProtKB-UniRule"/>
</dbReference>
<evidence type="ECO:0000256" key="2">
    <source>
        <dbReference type="ARBA" id="ARBA00005912"/>
    </source>
</evidence>
<dbReference type="AlphaFoldDB" id="A0A9D9E943"/>
<comment type="function">
    <text evidence="5 6">Responsible for the release of ribosomes from messenger RNA at the termination of protein biosynthesis. May increase the efficiency of translation by recycling ribosomes from one round of translation to another.</text>
</comment>
<keyword evidence="4 6" id="KW-0648">Protein biosynthesis</keyword>
<reference evidence="9" key="2">
    <citation type="journal article" date="2021" name="PeerJ">
        <title>Extensive microbial diversity within the chicken gut microbiome revealed by metagenomics and culture.</title>
        <authorList>
            <person name="Gilroy R."/>
            <person name="Ravi A."/>
            <person name="Getino M."/>
            <person name="Pursley I."/>
            <person name="Horton D.L."/>
            <person name="Alikhan N.F."/>
            <person name="Baker D."/>
            <person name="Gharbi K."/>
            <person name="Hall N."/>
            <person name="Watson M."/>
            <person name="Adriaenssens E.M."/>
            <person name="Foster-Nyarko E."/>
            <person name="Jarju S."/>
            <person name="Secka A."/>
            <person name="Antonio M."/>
            <person name="Oren A."/>
            <person name="Chaudhuri R.R."/>
            <person name="La Ragione R."/>
            <person name="Hildebrand F."/>
            <person name="Pallen M.J."/>
        </authorList>
    </citation>
    <scope>NUCLEOTIDE SEQUENCE</scope>
    <source>
        <strain evidence="9">11167</strain>
    </source>
</reference>
<dbReference type="Gene3D" id="3.30.1360.40">
    <property type="match status" value="1"/>
</dbReference>
<dbReference type="InterPro" id="IPR002661">
    <property type="entry name" value="Ribosome_recyc_fac"/>
</dbReference>
<protein>
    <recommendedName>
        <fullName evidence="6">Ribosome-recycling factor</fullName>
        <shortName evidence="6">RRF</shortName>
    </recommendedName>
    <alternativeName>
        <fullName evidence="6">Ribosome-releasing factor</fullName>
    </alternativeName>
</protein>
<accession>A0A9D9E943</accession>
<dbReference type="CDD" id="cd00520">
    <property type="entry name" value="RRF"/>
    <property type="match status" value="1"/>
</dbReference>
<comment type="similarity">
    <text evidence="2 6">Belongs to the RRF family.</text>
</comment>
<feature type="compositionally biased region" description="Basic and acidic residues" evidence="7">
    <location>
        <begin position="155"/>
        <end position="166"/>
    </location>
</feature>
<comment type="caution">
    <text evidence="9">The sequence shown here is derived from an EMBL/GenBank/DDBJ whole genome shotgun (WGS) entry which is preliminary data.</text>
</comment>
<evidence type="ECO:0000313" key="10">
    <source>
        <dbReference type="Proteomes" id="UP000823633"/>
    </source>
</evidence>
<gene>
    <name evidence="6 9" type="primary">frr</name>
    <name evidence="9" type="ORF">IAC42_04130</name>
</gene>
<reference evidence="9" key="1">
    <citation type="submission" date="2020-10" db="EMBL/GenBank/DDBJ databases">
        <authorList>
            <person name="Gilroy R."/>
        </authorList>
    </citation>
    <scope>NUCLEOTIDE SEQUENCE</scope>
    <source>
        <strain evidence="9">11167</strain>
    </source>
</reference>
<feature type="domain" description="Ribosome recycling factor" evidence="8">
    <location>
        <begin position="22"/>
        <end position="183"/>
    </location>
</feature>
<feature type="region of interest" description="Disordered" evidence="7">
    <location>
        <begin position="143"/>
        <end position="166"/>
    </location>
</feature>
<dbReference type="HAMAP" id="MF_00040">
    <property type="entry name" value="RRF"/>
    <property type="match status" value="1"/>
</dbReference>
<comment type="subcellular location">
    <subcellularLocation>
        <location evidence="1 6">Cytoplasm</location>
    </subcellularLocation>
</comment>
<dbReference type="GO" id="GO:0005737">
    <property type="term" value="C:cytoplasm"/>
    <property type="evidence" value="ECO:0007669"/>
    <property type="project" value="UniProtKB-SubCell"/>
</dbReference>
<evidence type="ECO:0000259" key="8">
    <source>
        <dbReference type="Pfam" id="PF01765"/>
    </source>
</evidence>
<name>A0A9D9E943_9SPIR</name>
<evidence type="ECO:0000256" key="6">
    <source>
        <dbReference type="HAMAP-Rule" id="MF_00040"/>
    </source>
</evidence>
<evidence type="ECO:0000313" key="9">
    <source>
        <dbReference type="EMBL" id="MBO8442927.1"/>
    </source>
</evidence>
<dbReference type="PANTHER" id="PTHR20982">
    <property type="entry name" value="RIBOSOME RECYCLING FACTOR"/>
    <property type="match status" value="1"/>
</dbReference>
<evidence type="ECO:0000256" key="7">
    <source>
        <dbReference type="SAM" id="MobiDB-lite"/>
    </source>
</evidence>
<dbReference type="Gene3D" id="1.10.132.20">
    <property type="entry name" value="Ribosome-recycling factor"/>
    <property type="match status" value="1"/>
</dbReference>
<evidence type="ECO:0000256" key="4">
    <source>
        <dbReference type="ARBA" id="ARBA00022917"/>
    </source>
</evidence>
<evidence type="ECO:0000256" key="5">
    <source>
        <dbReference type="ARBA" id="ARBA00025050"/>
    </source>
</evidence>
<dbReference type="FunFam" id="1.10.132.20:FF:000001">
    <property type="entry name" value="Ribosome-recycling factor"/>
    <property type="match status" value="1"/>
</dbReference>
<dbReference type="NCBIfam" id="TIGR00496">
    <property type="entry name" value="frr"/>
    <property type="match status" value="1"/>
</dbReference>
<dbReference type="InterPro" id="IPR023584">
    <property type="entry name" value="Ribosome_recyc_fac_dom"/>
</dbReference>
<dbReference type="InterPro" id="IPR036191">
    <property type="entry name" value="RRF_sf"/>
</dbReference>
<sequence>MVKEVLDNCESRMAKCVSALEGEYLTMRTGRASAALFDKIKVDYYGTETPLNQVASISSPEARLIVIQPWDKSVLGAIEKAIQKSELGLNPSNDGKLIRCSFPPLTEERRKELAKSAKALAENARVAVRNVRRDAMEELKKLQKAGDISEDEQKDGEGRIQKMTDSNIDRIAKAAEAKEKEIMEI</sequence>
<dbReference type="EMBL" id="JADIMU010000026">
    <property type="protein sequence ID" value="MBO8442927.1"/>
    <property type="molecule type" value="Genomic_DNA"/>
</dbReference>
<dbReference type="PANTHER" id="PTHR20982:SF3">
    <property type="entry name" value="MITOCHONDRIAL RIBOSOME RECYCLING FACTOR PSEUDO 1"/>
    <property type="match status" value="1"/>
</dbReference>
<evidence type="ECO:0000256" key="1">
    <source>
        <dbReference type="ARBA" id="ARBA00004496"/>
    </source>
</evidence>
<dbReference type="SUPFAM" id="SSF55194">
    <property type="entry name" value="Ribosome recycling factor, RRF"/>
    <property type="match status" value="1"/>
</dbReference>